<reference evidence="1" key="1">
    <citation type="submission" date="2020-05" db="EMBL/GenBank/DDBJ databases">
        <authorList>
            <person name="Chiriac C."/>
            <person name="Salcher M."/>
            <person name="Ghai R."/>
            <person name="Kavagutti S V."/>
        </authorList>
    </citation>
    <scope>NUCLEOTIDE SEQUENCE</scope>
</reference>
<sequence length="69" mass="8073">MVSELELRFGALIGKRLTIRLHEPEGGFRDIVGFLESTHSLRNKYDELIEFSHDEIFIWREIISKSEPA</sequence>
<accession>A0A6J7VLP2</accession>
<proteinExistence type="predicted"/>
<gene>
    <name evidence="1" type="ORF">UFOPK4410_00075</name>
</gene>
<organism evidence="1">
    <name type="scientific">freshwater metagenome</name>
    <dbReference type="NCBI Taxonomy" id="449393"/>
    <lineage>
        <taxon>unclassified sequences</taxon>
        <taxon>metagenomes</taxon>
        <taxon>ecological metagenomes</taxon>
    </lineage>
</organism>
<name>A0A6J7VLP2_9ZZZZ</name>
<protein>
    <submittedName>
        <fullName evidence="1">Unannotated protein</fullName>
    </submittedName>
</protein>
<evidence type="ECO:0000313" key="1">
    <source>
        <dbReference type="EMBL" id="CAB5103299.1"/>
    </source>
</evidence>
<dbReference type="EMBL" id="CAFBRV010000002">
    <property type="protein sequence ID" value="CAB5103299.1"/>
    <property type="molecule type" value="Genomic_DNA"/>
</dbReference>
<dbReference type="AlphaFoldDB" id="A0A6J7VLP2"/>